<dbReference type="AlphaFoldDB" id="A0A928TTV3"/>
<evidence type="ECO:0000313" key="2">
    <source>
        <dbReference type="EMBL" id="MBE7525211.1"/>
    </source>
</evidence>
<dbReference type="InterPro" id="IPR019291">
    <property type="entry name" value="Host_attachment_protein"/>
</dbReference>
<sequence length="148" mass="16234">MQLPKDLQHFPDPTLIVLTDEQEARIFLAGGDAYQTLDSLALPREFKSDAEGSFVSSDGSRVGGPSSDLHDTPRKEAFAKTVAEAITRYVREGHAVVVHLVSPPEMLHLIQARLPADVKPHIAKTLAKDLMKNDILDVIKRLFTLPGA</sequence>
<protein>
    <submittedName>
        <fullName evidence="2">Host attachment protein</fullName>
    </submittedName>
</protein>
<gene>
    <name evidence="2" type="ORF">HS096_02360</name>
</gene>
<proteinExistence type="predicted"/>
<name>A0A928TTV3_UNCKA</name>
<evidence type="ECO:0000256" key="1">
    <source>
        <dbReference type="SAM" id="MobiDB-lite"/>
    </source>
</evidence>
<organism evidence="2 3">
    <name type="scientific">candidate division WWE3 bacterium</name>
    <dbReference type="NCBI Taxonomy" id="2053526"/>
    <lineage>
        <taxon>Bacteria</taxon>
        <taxon>Katanobacteria</taxon>
    </lineage>
</organism>
<reference evidence="2" key="1">
    <citation type="submission" date="2020-05" db="EMBL/GenBank/DDBJ databases">
        <title>High-Quality Genomes of Partial-Nitritation/Anammox System by Hierarchical Clustering Based Hybrid Assembly.</title>
        <authorList>
            <person name="Liu L."/>
            <person name="Wang Y."/>
            <person name="Che Y."/>
            <person name="Chen Y."/>
            <person name="Xia Y."/>
            <person name="Luo R."/>
            <person name="Cheng S.H."/>
            <person name="Zheng C."/>
            <person name="Zhang T."/>
        </authorList>
    </citation>
    <scope>NUCLEOTIDE SEQUENCE</scope>
    <source>
        <strain evidence="2">H1_PAT1</strain>
    </source>
</reference>
<evidence type="ECO:0000313" key="3">
    <source>
        <dbReference type="Proteomes" id="UP000710385"/>
    </source>
</evidence>
<dbReference type="Pfam" id="PF10116">
    <property type="entry name" value="Host_attach"/>
    <property type="match status" value="1"/>
</dbReference>
<accession>A0A928TTV3</accession>
<dbReference type="EMBL" id="JABTTY010000001">
    <property type="protein sequence ID" value="MBE7525211.1"/>
    <property type="molecule type" value="Genomic_DNA"/>
</dbReference>
<dbReference type="Proteomes" id="UP000710385">
    <property type="component" value="Unassembled WGS sequence"/>
</dbReference>
<feature type="region of interest" description="Disordered" evidence="1">
    <location>
        <begin position="51"/>
        <end position="72"/>
    </location>
</feature>
<comment type="caution">
    <text evidence="2">The sequence shown here is derived from an EMBL/GenBank/DDBJ whole genome shotgun (WGS) entry which is preliminary data.</text>
</comment>